<dbReference type="InterPro" id="IPR050665">
    <property type="entry name" value="Cytochrome_P450_Monooxygen"/>
</dbReference>
<evidence type="ECO:0000256" key="2">
    <source>
        <dbReference type="ARBA" id="ARBA00010617"/>
    </source>
</evidence>
<comment type="cofactor">
    <cofactor evidence="11">
        <name>heme</name>
        <dbReference type="ChEBI" id="CHEBI:30413"/>
    </cofactor>
</comment>
<evidence type="ECO:0000256" key="8">
    <source>
        <dbReference type="ARBA" id="ARBA00023004"/>
    </source>
</evidence>
<keyword evidence="9" id="KW-0503">Monooxygenase</keyword>
<proteinExistence type="inferred from homology"/>
<evidence type="ECO:0000256" key="1">
    <source>
        <dbReference type="ARBA" id="ARBA00004370"/>
    </source>
</evidence>
<keyword evidence="10 12" id="KW-0472">Membrane</keyword>
<dbReference type="EMBL" id="JAGGNH010000004">
    <property type="protein sequence ID" value="KAJ0974919.1"/>
    <property type="molecule type" value="Genomic_DNA"/>
</dbReference>
<comment type="similarity">
    <text evidence="2">Belongs to the cytochrome P450 family.</text>
</comment>
<dbReference type="GO" id="GO:0016705">
    <property type="term" value="F:oxidoreductase activity, acting on paired donors, with incorporation or reduction of molecular oxygen"/>
    <property type="evidence" value="ECO:0007669"/>
    <property type="project" value="InterPro"/>
</dbReference>
<dbReference type="GO" id="GO:0004497">
    <property type="term" value="F:monooxygenase activity"/>
    <property type="evidence" value="ECO:0007669"/>
    <property type="project" value="UniProtKB-KW"/>
</dbReference>
<feature type="binding site" description="axial binding residue" evidence="11">
    <location>
        <position position="464"/>
    </location>
    <ligand>
        <name>heme</name>
        <dbReference type="ChEBI" id="CHEBI:30413"/>
    </ligand>
    <ligandPart>
        <name>Fe</name>
        <dbReference type="ChEBI" id="CHEBI:18248"/>
    </ligandPart>
</feature>
<evidence type="ECO:0000313" key="14">
    <source>
        <dbReference type="Proteomes" id="UP001085076"/>
    </source>
</evidence>
<accession>A0A9D5CL56</accession>
<evidence type="ECO:0000256" key="9">
    <source>
        <dbReference type="ARBA" id="ARBA00023033"/>
    </source>
</evidence>
<comment type="caution">
    <text evidence="13">The sequence shown here is derived from an EMBL/GenBank/DDBJ whole genome shotgun (WGS) entry which is preliminary data.</text>
</comment>
<comment type="subcellular location">
    <subcellularLocation>
        <location evidence="1">Membrane</location>
    </subcellularLocation>
</comment>
<gene>
    <name evidence="13" type="ORF">J5N97_016884</name>
</gene>
<keyword evidence="14" id="KW-1185">Reference proteome</keyword>
<keyword evidence="4 12" id="KW-0812">Transmembrane</keyword>
<evidence type="ECO:0000313" key="13">
    <source>
        <dbReference type="EMBL" id="KAJ0974919.1"/>
    </source>
</evidence>
<dbReference type="InterPro" id="IPR001128">
    <property type="entry name" value="Cyt_P450"/>
</dbReference>
<evidence type="ECO:0008006" key="15">
    <source>
        <dbReference type="Google" id="ProtNLM"/>
    </source>
</evidence>
<evidence type="ECO:0000256" key="12">
    <source>
        <dbReference type="SAM" id="Phobius"/>
    </source>
</evidence>
<keyword evidence="8 11" id="KW-0408">Iron</keyword>
<reference evidence="13" key="2">
    <citation type="journal article" date="2022" name="Hortic Res">
        <title>The genome of Dioscorea zingiberensis sheds light on the biosynthesis, origin and evolution of the medicinally important diosgenin saponins.</title>
        <authorList>
            <person name="Li Y."/>
            <person name="Tan C."/>
            <person name="Li Z."/>
            <person name="Guo J."/>
            <person name="Li S."/>
            <person name="Chen X."/>
            <person name="Wang C."/>
            <person name="Dai X."/>
            <person name="Yang H."/>
            <person name="Song W."/>
            <person name="Hou L."/>
            <person name="Xu J."/>
            <person name="Tong Z."/>
            <person name="Xu A."/>
            <person name="Yuan X."/>
            <person name="Wang W."/>
            <person name="Yang Q."/>
            <person name="Chen L."/>
            <person name="Sun Z."/>
            <person name="Wang K."/>
            <person name="Pan B."/>
            <person name="Chen J."/>
            <person name="Bao Y."/>
            <person name="Liu F."/>
            <person name="Qi X."/>
            <person name="Gang D.R."/>
            <person name="Wen J."/>
            <person name="Li J."/>
        </authorList>
    </citation>
    <scope>NUCLEOTIDE SEQUENCE</scope>
    <source>
        <strain evidence="13">Dzin_1.0</strain>
    </source>
</reference>
<evidence type="ECO:0000256" key="5">
    <source>
        <dbReference type="ARBA" id="ARBA00022723"/>
    </source>
</evidence>
<evidence type="ECO:0000256" key="11">
    <source>
        <dbReference type="PIRSR" id="PIRSR602401-1"/>
    </source>
</evidence>
<protein>
    <recommendedName>
        <fullName evidence="15">Cytochrome P450</fullName>
    </recommendedName>
</protein>
<sequence>MAIFTLILVSVFLLFILRTLWIFFSMYIVTPWYIRSTMAKQGVQGPSPHFLSGNIFDIASLVSKTTSSDMELNDHNIVGRLLPHYLLWSKQYGTKFIIWYGSEPRLCLTETGLIKEFLSSKNSSATGKSWLQREGTKDFIGKGLLMANGQDWFHQRHIVAPHFMGEKLKGFFGYMVECSKEIMEELHAVIGSGEREVEIDQYMTKLTADIIARTEFDRNYDMGEKILHLLERMQDLTAQASSHLWFPGSRYFPSKYRKEIKELRRKVEKGMMEIMENKRENEELGRSPSSRKEGLLQVLLSESEKKGNKDGFSYTQQLIMDEIKTFFFAGHDTSSLLLTWTIMLLATNPSWQERARSEVVEVCGQAPLSIDHLSKFTLLQMIINESLRLYPPATLLPRMVFQDMTLGDLHIPKGLSVWIPVLAIHHNKELWGEDADEFNPERFAGRSFAQTRNFLPFASGPRNCVGQAFAIMEAKIILAMLLSNFSFTISKNYRHAPVNVLTLKPKYGVPVYLKKHS</sequence>
<dbReference type="GO" id="GO:0020037">
    <property type="term" value="F:heme binding"/>
    <property type="evidence" value="ECO:0007669"/>
    <property type="project" value="InterPro"/>
</dbReference>
<dbReference type="GO" id="GO:0006629">
    <property type="term" value="P:lipid metabolic process"/>
    <property type="evidence" value="ECO:0007669"/>
    <property type="project" value="UniProtKB-ARBA"/>
</dbReference>
<feature type="transmembrane region" description="Helical" evidence="12">
    <location>
        <begin position="6"/>
        <end position="30"/>
    </location>
</feature>
<dbReference type="Gene3D" id="1.10.630.10">
    <property type="entry name" value="Cytochrome P450"/>
    <property type="match status" value="1"/>
</dbReference>
<evidence type="ECO:0000256" key="4">
    <source>
        <dbReference type="ARBA" id="ARBA00022692"/>
    </source>
</evidence>
<dbReference type="AlphaFoldDB" id="A0A9D5CL56"/>
<evidence type="ECO:0000256" key="3">
    <source>
        <dbReference type="ARBA" id="ARBA00022617"/>
    </source>
</evidence>
<name>A0A9D5CL56_9LILI</name>
<dbReference type="PANTHER" id="PTHR24282">
    <property type="entry name" value="CYTOCHROME P450 FAMILY MEMBER"/>
    <property type="match status" value="1"/>
</dbReference>
<reference evidence="13" key="1">
    <citation type="submission" date="2021-03" db="EMBL/GenBank/DDBJ databases">
        <authorList>
            <person name="Li Z."/>
            <person name="Yang C."/>
        </authorList>
    </citation>
    <scope>NUCLEOTIDE SEQUENCE</scope>
    <source>
        <strain evidence="13">Dzin_1.0</strain>
        <tissue evidence="13">Leaf</tissue>
    </source>
</reference>
<keyword evidence="3 11" id="KW-0349">Heme</keyword>
<dbReference type="GO" id="GO:0005506">
    <property type="term" value="F:iron ion binding"/>
    <property type="evidence" value="ECO:0007669"/>
    <property type="project" value="InterPro"/>
</dbReference>
<dbReference type="InterPro" id="IPR036396">
    <property type="entry name" value="Cyt_P450_sf"/>
</dbReference>
<dbReference type="SUPFAM" id="SSF48264">
    <property type="entry name" value="Cytochrome P450"/>
    <property type="match status" value="1"/>
</dbReference>
<dbReference type="GO" id="GO:0016020">
    <property type="term" value="C:membrane"/>
    <property type="evidence" value="ECO:0007669"/>
    <property type="project" value="UniProtKB-SubCell"/>
</dbReference>
<evidence type="ECO:0000256" key="6">
    <source>
        <dbReference type="ARBA" id="ARBA00022989"/>
    </source>
</evidence>
<keyword evidence="6 12" id="KW-1133">Transmembrane helix</keyword>
<keyword evidence="5 11" id="KW-0479">Metal-binding</keyword>
<dbReference type="PRINTS" id="PR00385">
    <property type="entry name" value="P450"/>
</dbReference>
<evidence type="ECO:0000256" key="7">
    <source>
        <dbReference type="ARBA" id="ARBA00023002"/>
    </source>
</evidence>
<dbReference type="Proteomes" id="UP001085076">
    <property type="component" value="Miscellaneous, Linkage group lg04"/>
</dbReference>
<dbReference type="OrthoDB" id="1470350at2759"/>
<organism evidence="13 14">
    <name type="scientific">Dioscorea zingiberensis</name>
    <dbReference type="NCBI Taxonomy" id="325984"/>
    <lineage>
        <taxon>Eukaryota</taxon>
        <taxon>Viridiplantae</taxon>
        <taxon>Streptophyta</taxon>
        <taxon>Embryophyta</taxon>
        <taxon>Tracheophyta</taxon>
        <taxon>Spermatophyta</taxon>
        <taxon>Magnoliopsida</taxon>
        <taxon>Liliopsida</taxon>
        <taxon>Dioscoreales</taxon>
        <taxon>Dioscoreaceae</taxon>
        <taxon>Dioscorea</taxon>
    </lineage>
</organism>
<dbReference type="InterPro" id="IPR002401">
    <property type="entry name" value="Cyt_P450_E_grp-I"/>
</dbReference>
<keyword evidence="7" id="KW-0560">Oxidoreductase</keyword>
<dbReference type="Pfam" id="PF00067">
    <property type="entry name" value="p450"/>
    <property type="match status" value="1"/>
</dbReference>
<evidence type="ECO:0000256" key="10">
    <source>
        <dbReference type="ARBA" id="ARBA00023136"/>
    </source>
</evidence>
<dbReference type="PANTHER" id="PTHR24282:SF228">
    <property type="entry name" value="CYTOKININ HYDROXYLASE"/>
    <property type="match status" value="1"/>
</dbReference>
<dbReference type="PRINTS" id="PR00463">
    <property type="entry name" value="EP450I"/>
</dbReference>